<keyword evidence="3" id="KW-1185">Reference proteome</keyword>
<protein>
    <submittedName>
        <fullName evidence="2">Uncharacterized protein</fullName>
    </submittedName>
</protein>
<accession>A0A4Z2IL41</accession>
<dbReference type="AlphaFoldDB" id="A0A4Z2IL41"/>
<feature type="region of interest" description="Disordered" evidence="1">
    <location>
        <begin position="1"/>
        <end position="27"/>
    </location>
</feature>
<comment type="caution">
    <text evidence="2">The sequence shown here is derived from an EMBL/GenBank/DDBJ whole genome shotgun (WGS) entry which is preliminary data.</text>
</comment>
<organism evidence="2 3">
    <name type="scientific">Liparis tanakae</name>
    <name type="common">Tanaka's snailfish</name>
    <dbReference type="NCBI Taxonomy" id="230148"/>
    <lineage>
        <taxon>Eukaryota</taxon>
        <taxon>Metazoa</taxon>
        <taxon>Chordata</taxon>
        <taxon>Craniata</taxon>
        <taxon>Vertebrata</taxon>
        <taxon>Euteleostomi</taxon>
        <taxon>Actinopterygii</taxon>
        <taxon>Neopterygii</taxon>
        <taxon>Teleostei</taxon>
        <taxon>Neoteleostei</taxon>
        <taxon>Acanthomorphata</taxon>
        <taxon>Eupercaria</taxon>
        <taxon>Perciformes</taxon>
        <taxon>Cottioidei</taxon>
        <taxon>Cottales</taxon>
        <taxon>Liparidae</taxon>
        <taxon>Liparis</taxon>
    </lineage>
</organism>
<evidence type="ECO:0000313" key="3">
    <source>
        <dbReference type="Proteomes" id="UP000314294"/>
    </source>
</evidence>
<reference evidence="2 3" key="1">
    <citation type="submission" date="2019-03" db="EMBL/GenBank/DDBJ databases">
        <title>First draft genome of Liparis tanakae, snailfish: a comprehensive survey of snailfish specific genes.</title>
        <authorList>
            <person name="Kim W."/>
            <person name="Song I."/>
            <person name="Jeong J.-H."/>
            <person name="Kim D."/>
            <person name="Kim S."/>
            <person name="Ryu S."/>
            <person name="Song J.Y."/>
            <person name="Lee S.K."/>
        </authorList>
    </citation>
    <scope>NUCLEOTIDE SEQUENCE [LARGE SCALE GENOMIC DNA]</scope>
    <source>
        <tissue evidence="2">Muscle</tissue>
    </source>
</reference>
<evidence type="ECO:0000313" key="2">
    <source>
        <dbReference type="EMBL" id="TNN77903.1"/>
    </source>
</evidence>
<dbReference type="EMBL" id="SRLO01000078">
    <property type="protein sequence ID" value="TNN77903.1"/>
    <property type="molecule type" value="Genomic_DNA"/>
</dbReference>
<sequence>MEAQDRGCGDDPGSTGTSLKNRVKTKENHVPQSRFLVPESANQLLSKLSVVGLAVGASAWSPPPALSATSYWVMARAAITR</sequence>
<gene>
    <name evidence="2" type="ORF">EYF80_011826</name>
</gene>
<proteinExistence type="predicted"/>
<evidence type="ECO:0000256" key="1">
    <source>
        <dbReference type="SAM" id="MobiDB-lite"/>
    </source>
</evidence>
<name>A0A4Z2IL41_9TELE</name>
<dbReference type="Proteomes" id="UP000314294">
    <property type="component" value="Unassembled WGS sequence"/>
</dbReference>